<comment type="caution">
    <text evidence="3">The sequence shown here is derived from an EMBL/GenBank/DDBJ whole genome shotgun (WGS) entry which is preliminary data.</text>
</comment>
<gene>
    <name evidence="3" type="ORF">HNQ92_003958</name>
</gene>
<evidence type="ECO:0000259" key="2">
    <source>
        <dbReference type="Pfam" id="PF18990"/>
    </source>
</evidence>
<sequence>MHNSRLLFFLFWLSGLATSQAQHLPGAAMGNYAGTQALYHNPAFVADSRYSVFVNLAATQLYEASNYAKYDAPYSLLSIVTNTVPAEYRSERGGILFPRTYVGEKLTGGIKHLNLGGDTRLPSLMVSLLDGKVGVAVTSRARYMLNIAQVTEPIAQLARGGAREPAIQNQLFENQAGNLHLNGLGEVAFTLGGVVVDRETEFFKAGLTVKRVLGLYNAHAVLENTSYEIRPDPAWNNMRQLVRSPQITADYGYTADGAFENFQLSPAWLLGNAPAGSGWGFDLGMVYEYRPEIRKYSHNERGGRKYDHSKNKYLYRIALSVTGIGRVHFKNPNYVTNYSVNATNRNFTYDIFQRLNGSSGFYNAIDQSMGVSAADRQTSFRSVLPMAFQASVDYQLQPNIYLSTLWVQSLRSAGAFGMRAESVLAVTPRYEHKWYELSVPLSLMNRYRSPSIGLAGRAGPLWLGTDHLFGLLNIGKPQAFNLYVGISAGLYRRPPQSATRCWPRENSWLRRLFQRKN</sequence>
<proteinExistence type="predicted"/>
<reference evidence="3 4" key="1">
    <citation type="submission" date="2020-08" db="EMBL/GenBank/DDBJ databases">
        <title>Genomic Encyclopedia of Type Strains, Phase IV (KMG-IV): sequencing the most valuable type-strain genomes for metagenomic binning, comparative biology and taxonomic classification.</title>
        <authorList>
            <person name="Goeker M."/>
        </authorList>
    </citation>
    <scope>NUCLEOTIDE SEQUENCE [LARGE SCALE GENOMIC DNA]</scope>
    <source>
        <strain evidence="3 4">DSM 105074</strain>
    </source>
</reference>
<dbReference type="EMBL" id="JACHGF010000007">
    <property type="protein sequence ID" value="MBB5285798.1"/>
    <property type="molecule type" value="Genomic_DNA"/>
</dbReference>
<evidence type="ECO:0000313" key="3">
    <source>
        <dbReference type="EMBL" id="MBB5285798.1"/>
    </source>
</evidence>
<dbReference type="RefSeq" id="WP_184176315.1">
    <property type="nucleotide sequence ID" value="NZ_JACHGF010000007.1"/>
</dbReference>
<feature type="chain" id="PRO_5032608816" description="DUF5723 domain-containing protein" evidence="1">
    <location>
        <begin position="22"/>
        <end position="517"/>
    </location>
</feature>
<evidence type="ECO:0000313" key="4">
    <source>
        <dbReference type="Proteomes" id="UP000557307"/>
    </source>
</evidence>
<keyword evidence="1" id="KW-0732">Signal</keyword>
<organism evidence="3 4">
    <name type="scientific">Rhabdobacter roseus</name>
    <dbReference type="NCBI Taxonomy" id="1655419"/>
    <lineage>
        <taxon>Bacteria</taxon>
        <taxon>Pseudomonadati</taxon>
        <taxon>Bacteroidota</taxon>
        <taxon>Cytophagia</taxon>
        <taxon>Cytophagales</taxon>
        <taxon>Cytophagaceae</taxon>
        <taxon>Rhabdobacter</taxon>
    </lineage>
</organism>
<dbReference type="Pfam" id="PF18990">
    <property type="entry name" value="DUF5723"/>
    <property type="match status" value="1"/>
</dbReference>
<feature type="domain" description="DUF5723" evidence="2">
    <location>
        <begin position="42"/>
        <end position="466"/>
    </location>
</feature>
<evidence type="ECO:0000256" key="1">
    <source>
        <dbReference type="SAM" id="SignalP"/>
    </source>
</evidence>
<accession>A0A840U073</accession>
<name>A0A840U073_9BACT</name>
<dbReference type="InterPro" id="IPR043781">
    <property type="entry name" value="DUF5723"/>
</dbReference>
<dbReference type="Proteomes" id="UP000557307">
    <property type="component" value="Unassembled WGS sequence"/>
</dbReference>
<dbReference type="AlphaFoldDB" id="A0A840U073"/>
<protein>
    <recommendedName>
        <fullName evidence="2">DUF5723 domain-containing protein</fullName>
    </recommendedName>
</protein>
<keyword evidence="4" id="KW-1185">Reference proteome</keyword>
<feature type="signal peptide" evidence="1">
    <location>
        <begin position="1"/>
        <end position="21"/>
    </location>
</feature>